<keyword evidence="3" id="KW-0808">Transferase</keyword>
<keyword evidence="8" id="KW-1185">Reference proteome</keyword>
<dbReference type="Proteomes" id="UP000036045">
    <property type="component" value="Unassembled WGS sequence"/>
</dbReference>
<evidence type="ECO:0000256" key="4">
    <source>
        <dbReference type="ARBA" id="ARBA00022683"/>
    </source>
</evidence>
<dbReference type="PANTHER" id="PTHR34382">
    <property type="entry name" value="PTS SYSTEM N,N'-DIACETYLCHITOBIOSE-SPECIFIC EIIA COMPONENT"/>
    <property type="match status" value="1"/>
</dbReference>
<dbReference type="RefSeq" id="WP_047944462.1">
    <property type="nucleotide sequence ID" value="NZ_CP053989.1"/>
</dbReference>
<evidence type="ECO:0000256" key="2">
    <source>
        <dbReference type="ARBA" id="ARBA00022597"/>
    </source>
</evidence>
<dbReference type="PIRSF" id="PIRSF000699">
    <property type="entry name" value="PTS_IILac_III"/>
    <property type="match status" value="1"/>
</dbReference>
<dbReference type="Gene3D" id="1.20.58.80">
    <property type="entry name" value="Phosphotransferase system, lactose/cellobiose-type IIA subunit"/>
    <property type="match status" value="1"/>
</dbReference>
<dbReference type="AlphaFoldDB" id="A0A0J1I7U2"/>
<dbReference type="PATRIC" id="fig|1397.4.peg.3569"/>
<evidence type="ECO:0000313" key="7">
    <source>
        <dbReference type="EMBL" id="KLV22071.1"/>
    </source>
</evidence>
<dbReference type="SUPFAM" id="SSF46973">
    <property type="entry name" value="Enzyme IIa from lactose specific PTS, IIa-lac"/>
    <property type="match status" value="1"/>
</dbReference>
<evidence type="ECO:0000256" key="6">
    <source>
        <dbReference type="PIRSR" id="PIRSR000699-2"/>
    </source>
</evidence>
<dbReference type="GO" id="GO:0009401">
    <property type="term" value="P:phosphoenolpyruvate-dependent sugar phosphotransferase system"/>
    <property type="evidence" value="ECO:0007669"/>
    <property type="project" value="UniProtKB-KW"/>
</dbReference>
<dbReference type="InterPro" id="IPR003188">
    <property type="entry name" value="PTS_IIA_lac/cel"/>
</dbReference>
<evidence type="ECO:0000256" key="1">
    <source>
        <dbReference type="ARBA" id="ARBA00022448"/>
    </source>
</evidence>
<dbReference type="GeneID" id="56351471"/>
<feature type="active site" description="Tele-phosphohistidine intermediate" evidence="5">
    <location>
        <position position="76"/>
    </location>
</feature>
<keyword evidence="6" id="KW-0460">Magnesium</keyword>
<reference evidence="7 8" key="1">
    <citation type="submission" date="2015-05" db="EMBL/GenBank/DDBJ databases">
        <title>Whole genome sequence and identification of bacterial endophytes from Costus igneus.</title>
        <authorList>
            <person name="Lee Y.P."/>
            <person name="Gan H.M."/>
            <person name="Eng W."/>
            <person name="Wheatley M.S."/>
            <person name="Caraballo A."/>
            <person name="Polter S."/>
            <person name="Savka M.A."/>
            <person name="Hudson A.O."/>
        </authorList>
    </citation>
    <scope>NUCLEOTIDE SEQUENCE [LARGE SCALE GENOMIC DNA]</scope>
    <source>
        <strain evidence="7 8">RIT379</strain>
    </source>
</reference>
<dbReference type="GO" id="GO:0046872">
    <property type="term" value="F:metal ion binding"/>
    <property type="evidence" value="ECO:0007669"/>
    <property type="project" value="UniProtKB-KW"/>
</dbReference>
<dbReference type="PANTHER" id="PTHR34382:SF10">
    <property type="entry name" value="PTS SYSTEM OLIGO-BETA-MANNOSIDE-SPECIFIC EIIA COMPONENT"/>
    <property type="match status" value="1"/>
</dbReference>
<dbReference type="Pfam" id="PF02255">
    <property type="entry name" value="PTS_IIA"/>
    <property type="match status" value="1"/>
</dbReference>
<comment type="caution">
    <text evidence="7">The sequence shown here is derived from an EMBL/GenBank/DDBJ whole genome shotgun (WGS) entry which is preliminary data.</text>
</comment>
<keyword evidence="1" id="KW-0813">Transport</keyword>
<dbReference type="PROSITE" id="PS51095">
    <property type="entry name" value="PTS_EIIA_TYPE_3"/>
    <property type="match status" value="1"/>
</dbReference>
<protein>
    <submittedName>
        <fullName evidence="7">Uncharacterized protein</fullName>
    </submittedName>
</protein>
<dbReference type="InterPro" id="IPR036542">
    <property type="entry name" value="PTS_IIA_lac/cel_sf"/>
</dbReference>
<evidence type="ECO:0000313" key="8">
    <source>
        <dbReference type="Proteomes" id="UP000036045"/>
    </source>
</evidence>
<evidence type="ECO:0000256" key="3">
    <source>
        <dbReference type="ARBA" id="ARBA00022679"/>
    </source>
</evidence>
<organism evidence="7 8">
    <name type="scientific">Niallia circulans</name>
    <name type="common">Bacillus circulans</name>
    <dbReference type="NCBI Taxonomy" id="1397"/>
    <lineage>
        <taxon>Bacteria</taxon>
        <taxon>Bacillati</taxon>
        <taxon>Bacillota</taxon>
        <taxon>Bacilli</taxon>
        <taxon>Bacillales</taxon>
        <taxon>Bacillaceae</taxon>
        <taxon>Niallia</taxon>
    </lineage>
</organism>
<feature type="binding site" evidence="6">
    <location>
        <position position="79"/>
    </location>
    <ligand>
        <name>Mg(2+)</name>
        <dbReference type="ChEBI" id="CHEBI:18420"/>
        <note>ligand shared between all trimeric partners</note>
    </ligand>
</feature>
<evidence type="ECO:0000256" key="5">
    <source>
        <dbReference type="PIRSR" id="PIRSR000699-1"/>
    </source>
</evidence>
<keyword evidence="2" id="KW-0762">Sugar transport</keyword>
<dbReference type="GO" id="GO:0016740">
    <property type="term" value="F:transferase activity"/>
    <property type="evidence" value="ECO:0007669"/>
    <property type="project" value="UniProtKB-KW"/>
</dbReference>
<accession>A0A0J1I7U2</accession>
<proteinExistence type="predicted"/>
<keyword evidence="6" id="KW-0479">Metal-binding</keyword>
<gene>
    <name evidence="7" type="ORF">ABW02_22210</name>
</gene>
<sequence length="105" mass="11541">MEGTELIAFQIIGNVGMAKTKFIEALAQAKNGDFSSAASLMKEGSDLLVEGHKVHGELIKNEAAGNKTEFSILLMHAEDQFMSTETIKLLIAEMIEWRQELSTVN</sequence>
<dbReference type="OrthoDB" id="350602at2"/>
<comment type="cofactor">
    <cofactor evidence="6">
        <name>Mg(2+)</name>
        <dbReference type="ChEBI" id="CHEBI:18420"/>
    </cofactor>
    <text evidence="6">Binds 1 Mg(2+) ion per trimer.</text>
</comment>
<name>A0A0J1I7U2_NIACI</name>
<dbReference type="EMBL" id="LDPH01000033">
    <property type="protein sequence ID" value="KLV22071.1"/>
    <property type="molecule type" value="Genomic_DNA"/>
</dbReference>
<dbReference type="CDD" id="cd00215">
    <property type="entry name" value="PTS_IIA_lac"/>
    <property type="match status" value="1"/>
</dbReference>
<keyword evidence="4" id="KW-0598">Phosphotransferase system</keyword>